<feature type="region of interest" description="Disordered" evidence="1">
    <location>
        <begin position="96"/>
        <end position="122"/>
    </location>
</feature>
<sequence length="122" mass="13064">EEAAEALIQEHRRAAGARQEARRPRASAPPASAPQASAPPLFTPIFSSARPLWLAPRASAPISYHPASWPLDVPHVTPATWAFSPQVMLTPLFCSSMSGGAPERTGDGRAGELQERADSRAW</sequence>
<reference evidence="2" key="1">
    <citation type="submission" date="2023-10" db="EMBL/GenBank/DDBJ databases">
        <authorList>
            <person name="Chen Y."/>
            <person name="Shah S."/>
            <person name="Dougan E. K."/>
            <person name="Thang M."/>
            <person name="Chan C."/>
        </authorList>
    </citation>
    <scope>NUCLEOTIDE SEQUENCE [LARGE SCALE GENOMIC DNA]</scope>
</reference>
<comment type="caution">
    <text evidence="2">The sequence shown here is derived from an EMBL/GenBank/DDBJ whole genome shotgun (WGS) entry which is preliminary data.</text>
</comment>
<feature type="compositionally biased region" description="Low complexity" evidence="1">
    <location>
        <begin position="26"/>
        <end position="40"/>
    </location>
</feature>
<protein>
    <submittedName>
        <fullName evidence="2">Uncharacterized protein</fullName>
    </submittedName>
</protein>
<dbReference type="Proteomes" id="UP001189429">
    <property type="component" value="Unassembled WGS sequence"/>
</dbReference>
<feature type="compositionally biased region" description="Basic and acidic residues" evidence="1">
    <location>
        <begin position="8"/>
        <end position="23"/>
    </location>
</feature>
<keyword evidence="3" id="KW-1185">Reference proteome</keyword>
<accession>A0ABN9WJT2</accession>
<evidence type="ECO:0000313" key="2">
    <source>
        <dbReference type="EMBL" id="CAK0886153.1"/>
    </source>
</evidence>
<feature type="compositionally biased region" description="Basic and acidic residues" evidence="1">
    <location>
        <begin position="104"/>
        <end position="122"/>
    </location>
</feature>
<feature type="non-terminal residue" evidence="2">
    <location>
        <position position="1"/>
    </location>
</feature>
<organism evidence="2 3">
    <name type="scientific">Prorocentrum cordatum</name>
    <dbReference type="NCBI Taxonomy" id="2364126"/>
    <lineage>
        <taxon>Eukaryota</taxon>
        <taxon>Sar</taxon>
        <taxon>Alveolata</taxon>
        <taxon>Dinophyceae</taxon>
        <taxon>Prorocentrales</taxon>
        <taxon>Prorocentraceae</taxon>
        <taxon>Prorocentrum</taxon>
    </lineage>
</organism>
<name>A0ABN9WJT2_9DINO</name>
<evidence type="ECO:0000256" key="1">
    <source>
        <dbReference type="SAM" id="MobiDB-lite"/>
    </source>
</evidence>
<gene>
    <name evidence="2" type="ORF">PCOR1329_LOCUS67568</name>
</gene>
<feature type="region of interest" description="Disordered" evidence="1">
    <location>
        <begin position="1"/>
        <end position="40"/>
    </location>
</feature>
<dbReference type="EMBL" id="CAUYUJ010018762">
    <property type="protein sequence ID" value="CAK0886153.1"/>
    <property type="molecule type" value="Genomic_DNA"/>
</dbReference>
<proteinExistence type="predicted"/>
<evidence type="ECO:0000313" key="3">
    <source>
        <dbReference type="Proteomes" id="UP001189429"/>
    </source>
</evidence>